<dbReference type="AlphaFoldDB" id="A0A484C648"/>
<name>A0A484C648_PERFV</name>
<reference evidence="2 3" key="1">
    <citation type="submission" date="2019-01" db="EMBL/GenBank/DDBJ databases">
        <title>A chromosome-scale genome assembly of the yellow perch, Perca flavescens.</title>
        <authorList>
            <person name="Feron R."/>
            <person name="Morvezen R."/>
            <person name="Bestin A."/>
            <person name="Haffray P."/>
            <person name="Klopp C."/>
            <person name="Zahm M."/>
            <person name="Cabau C."/>
            <person name="Roques C."/>
            <person name="Donnadieu C."/>
            <person name="Bouchez O."/>
            <person name="Christie M."/>
            <person name="Larson W."/>
            <person name="Guiguen Y."/>
        </authorList>
    </citation>
    <scope>NUCLEOTIDE SEQUENCE [LARGE SCALE GENOMIC DNA]</scope>
    <source>
        <strain evidence="2">YP-PL-M2</strain>
        <tissue evidence="2">Blood</tissue>
    </source>
</reference>
<dbReference type="STRING" id="8167.A0A484C648"/>
<dbReference type="Pfam" id="PF24764">
    <property type="entry name" value="rva_4"/>
    <property type="match status" value="1"/>
</dbReference>
<keyword evidence="3" id="KW-1185">Reference proteome</keyword>
<dbReference type="PANTHER" id="PTHR46791">
    <property type="entry name" value="EXPRESSED PROTEIN"/>
    <property type="match status" value="1"/>
</dbReference>
<dbReference type="InterPro" id="IPR058913">
    <property type="entry name" value="Integrase_dom_put"/>
</dbReference>
<dbReference type="PANTHER" id="PTHR46791:SF11">
    <property type="entry name" value="INTEGRASE CATALYTIC DOMAIN-CONTAINING PROTEIN"/>
    <property type="match status" value="1"/>
</dbReference>
<organism evidence="2 3">
    <name type="scientific">Perca flavescens</name>
    <name type="common">American yellow perch</name>
    <name type="synonym">Morone flavescens</name>
    <dbReference type="NCBI Taxonomy" id="8167"/>
    <lineage>
        <taxon>Eukaryota</taxon>
        <taxon>Metazoa</taxon>
        <taxon>Chordata</taxon>
        <taxon>Craniata</taxon>
        <taxon>Vertebrata</taxon>
        <taxon>Euteleostomi</taxon>
        <taxon>Actinopterygii</taxon>
        <taxon>Neopterygii</taxon>
        <taxon>Teleostei</taxon>
        <taxon>Neoteleostei</taxon>
        <taxon>Acanthomorphata</taxon>
        <taxon>Eupercaria</taxon>
        <taxon>Perciformes</taxon>
        <taxon>Percoidei</taxon>
        <taxon>Percidae</taxon>
        <taxon>Percinae</taxon>
        <taxon>Perca</taxon>
    </lineage>
</organism>
<dbReference type="EMBL" id="SCKG01000020">
    <property type="protein sequence ID" value="TDG99281.1"/>
    <property type="molecule type" value="Genomic_DNA"/>
</dbReference>
<sequence>MLGVSRRTLFRRLKEFDLSARRYSAIDDDELDNVVRQIKDEMPTAGYRMVKGRLRSNGINVQWRRVAASLHRVDSVGILSRLAGLGCIIRRTYSVRGPLSLWQVDTNHKLIRYNIVLFGAVDGYSRKVMCLSATNNLASTAFSAFKKATERHGIPSR</sequence>
<comment type="caution">
    <text evidence="2">The sequence shown here is derived from an EMBL/GenBank/DDBJ whole genome shotgun (WGS) entry which is preliminary data.</text>
</comment>
<proteinExistence type="predicted"/>
<feature type="domain" description="Integrase core" evidence="1">
    <location>
        <begin position="93"/>
        <end position="157"/>
    </location>
</feature>
<accession>A0A484C648</accession>
<evidence type="ECO:0000313" key="2">
    <source>
        <dbReference type="EMBL" id="TDG99281.1"/>
    </source>
</evidence>
<evidence type="ECO:0000259" key="1">
    <source>
        <dbReference type="Pfam" id="PF24764"/>
    </source>
</evidence>
<dbReference type="Proteomes" id="UP000295070">
    <property type="component" value="Chromosome 20"/>
</dbReference>
<gene>
    <name evidence="2" type="ORF">EPR50_G00209340</name>
</gene>
<evidence type="ECO:0000313" key="3">
    <source>
        <dbReference type="Proteomes" id="UP000295070"/>
    </source>
</evidence>
<protein>
    <recommendedName>
        <fullName evidence="1">Integrase core domain-containing protein</fullName>
    </recommendedName>
</protein>